<dbReference type="SUPFAM" id="SSF88946">
    <property type="entry name" value="Sigma2 domain of RNA polymerase sigma factors"/>
    <property type="match status" value="1"/>
</dbReference>
<evidence type="ECO:0000256" key="2">
    <source>
        <dbReference type="ARBA" id="ARBA00011344"/>
    </source>
</evidence>
<dbReference type="InterPro" id="IPR039425">
    <property type="entry name" value="RNA_pol_sigma-70-like"/>
</dbReference>
<dbReference type="NCBIfam" id="NF006089">
    <property type="entry name" value="PRK08241.1"/>
    <property type="match status" value="1"/>
</dbReference>
<keyword evidence="5" id="KW-0804">Transcription</keyword>
<dbReference type="Proteomes" id="UP000307943">
    <property type="component" value="Unassembled WGS sequence"/>
</dbReference>
<evidence type="ECO:0000256" key="1">
    <source>
        <dbReference type="ARBA" id="ARBA00010641"/>
    </source>
</evidence>
<dbReference type="Pfam" id="PF04542">
    <property type="entry name" value="Sigma70_r2"/>
    <property type="match status" value="1"/>
</dbReference>
<reference evidence="8 9" key="1">
    <citation type="submission" date="2019-05" db="EMBL/GenBank/DDBJ databases">
        <title>We sequenced the genome of Paenibacillus hemerocallicola KCTC 33185 for further insight into its adaptation and study the phylogeny of Paenibacillus.</title>
        <authorList>
            <person name="Narsing Rao M.P."/>
        </authorList>
    </citation>
    <scope>NUCLEOTIDE SEQUENCE [LARGE SCALE GENOMIC DNA]</scope>
    <source>
        <strain evidence="8 9">KCTC 33185</strain>
    </source>
</reference>
<dbReference type="Gene3D" id="3.10.450.50">
    <property type="match status" value="1"/>
</dbReference>
<dbReference type="GO" id="GO:0003677">
    <property type="term" value="F:DNA binding"/>
    <property type="evidence" value="ECO:0007669"/>
    <property type="project" value="InterPro"/>
</dbReference>
<dbReference type="PANTHER" id="PTHR43133:SF65">
    <property type="entry name" value="ECF RNA POLYMERASE SIGMA FACTOR SIGG"/>
    <property type="match status" value="1"/>
</dbReference>
<dbReference type="InterPro" id="IPR013249">
    <property type="entry name" value="RNA_pol_sigma70_r4_t2"/>
</dbReference>
<keyword evidence="9" id="KW-1185">Reference proteome</keyword>
<evidence type="ECO:0000256" key="4">
    <source>
        <dbReference type="ARBA" id="ARBA00023082"/>
    </source>
</evidence>
<dbReference type="OrthoDB" id="9794508at2"/>
<feature type="domain" description="RNA polymerase sigma-70 region 2" evidence="6">
    <location>
        <begin position="3"/>
        <end position="69"/>
    </location>
</feature>
<dbReference type="CDD" id="cd06171">
    <property type="entry name" value="Sigma70_r4"/>
    <property type="match status" value="1"/>
</dbReference>
<dbReference type="InterPro" id="IPR032710">
    <property type="entry name" value="NTF2-like_dom_sf"/>
</dbReference>
<dbReference type="InterPro" id="IPR013324">
    <property type="entry name" value="RNA_pol_sigma_r3/r4-like"/>
</dbReference>
<dbReference type="SUPFAM" id="SSF88659">
    <property type="entry name" value="Sigma3 and sigma4 domains of RNA polymerase sigma factors"/>
    <property type="match status" value="1"/>
</dbReference>
<evidence type="ECO:0000259" key="7">
    <source>
        <dbReference type="Pfam" id="PF08281"/>
    </source>
</evidence>
<dbReference type="PANTHER" id="PTHR43133">
    <property type="entry name" value="RNA POLYMERASE ECF-TYPE SIGMA FACTO"/>
    <property type="match status" value="1"/>
</dbReference>
<protein>
    <submittedName>
        <fullName evidence="8">Sigma-70 family RNA polymerase sigma factor</fullName>
    </submittedName>
</protein>
<dbReference type="Gene3D" id="1.10.1740.10">
    <property type="match status" value="1"/>
</dbReference>
<dbReference type="EMBL" id="VDCQ01000034">
    <property type="protein sequence ID" value="TNJ64068.1"/>
    <property type="molecule type" value="Genomic_DNA"/>
</dbReference>
<dbReference type="InterPro" id="IPR007627">
    <property type="entry name" value="RNA_pol_sigma70_r2"/>
</dbReference>
<evidence type="ECO:0000313" key="8">
    <source>
        <dbReference type="EMBL" id="TNJ64068.1"/>
    </source>
</evidence>
<dbReference type="InterPro" id="IPR014305">
    <property type="entry name" value="RNA_pol_sigma-G_actinobac"/>
</dbReference>
<comment type="subunit">
    <text evidence="2">Interacts transiently with the RNA polymerase catalytic core formed by RpoA, RpoB, RpoC and RpoZ (2 alpha, 1 beta, 1 beta' and 1 omega subunit) to form the RNA polymerase holoenzyme that can initiate transcription.</text>
</comment>
<evidence type="ECO:0000313" key="9">
    <source>
        <dbReference type="Proteomes" id="UP000307943"/>
    </source>
</evidence>
<evidence type="ECO:0000256" key="3">
    <source>
        <dbReference type="ARBA" id="ARBA00023015"/>
    </source>
</evidence>
<comment type="similarity">
    <text evidence="1">Belongs to the sigma-70 factor family. ECF subfamily.</text>
</comment>
<dbReference type="GO" id="GO:0016987">
    <property type="term" value="F:sigma factor activity"/>
    <property type="evidence" value="ECO:0007669"/>
    <property type="project" value="UniProtKB-KW"/>
</dbReference>
<evidence type="ECO:0000259" key="6">
    <source>
        <dbReference type="Pfam" id="PF04542"/>
    </source>
</evidence>
<organism evidence="8 9">
    <name type="scientific">Paenibacillus hemerocallicola</name>
    <dbReference type="NCBI Taxonomy" id="1172614"/>
    <lineage>
        <taxon>Bacteria</taxon>
        <taxon>Bacillati</taxon>
        <taxon>Bacillota</taxon>
        <taxon>Bacilli</taxon>
        <taxon>Bacillales</taxon>
        <taxon>Paenibacillaceae</taxon>
        <taxon>Paenibacillus</taxon>
    </lineage>
</organism>
<dbReference type="NCBIfam" id="TIGR02937">
    <property type="entry name" value="sigma70-ECF"/>
    <property type="match status" value="1"/>
</dbReference>
<dbReference type="NCBIfam" id="TIGR02960">
    <property type="entry name" value="SigX5"/>
    <property type="match status" value="1"/>
</dbReference>
<evidence type="ECO:0000256" key="5">
    <source>
        <dbReference type="ARBA" id="ARBA00023163"/>
    </source>
</evidence>
<dbReference type="SUPFAM" id="SSF54427">
    <property type="entry name" value="NTF2-like"/>
    <property type="match status" value="1"/>
</dbReference>
<dbReference type="Pfam" id="PF08281">
    <property type="entry name" value="Sigma70_r4_2"/>
    <property type="match status" value="1"/>
</dbReference>
<dbReference type="AlphaFoldDB" id="A0A5C4T4V9"/>
<proteinExistence type="inferred from homology"/>
<dbReference type="GO" id="GO:0006352">
    <property type="term" value="P:DNA-templated transcription initiation"/>
    <property type="evidence" value="ECO:0007669"/>
    <property type="project" value="InterPro"/>
</dbReference>
<dbReference type="InterPro" id="IPR014284">
    <property type="entry name" value="RNA_pol_sigma-70_dom"/>
</dbReference>
<keyword evidence="3" id="KW-0805">Transcription regulation</keyword>
<comment type="caution">
    <text evidence="8">The sequence shown here is derived from an EMBL/GenBank/DDBJ whole genome shotgun (WGS) entry which is preliminary data.</text>
</comment>
<dbReference type="InterPro" id="IPR036388">
    <property type="entry name" value="WH-like_DNA-bd_sf"/>
</dbReference>
<accession>A0A5C4T4V9</accession>
<name>A0A5C4T4V9_9BACL</name>
<keyword evidence="4" id="KW-0731">Sigma factor</keyword>
<dbReference type="Gene3D" id="1.10.10.10">
    <property type="entry name" value="Winged helix-like DNA-binding domain superfamily/Winged helix DNA-binding domain"/>
    <property type="match status" value="1"/>
</dbReference>
<dbReference type="InterPro" id="IPR013325">
    <property type="entry name" value="RNA_pol_sigma_r2"/>
</dbReference>
<feature type="domain" description="RNA polymerase sigma factor 70 region 4 type 2" evidence="7">
    <location>
        <begin position="118"/>
        <end position="169"/>
    </location>
</feature>
<gene>
    <name evidence="8" type="ORF">FE784_22475</name>
</gene>
<sequence length="311" mass="34863">MAEEMRSELVGYCYRMIGAYAEAEDAVQDTMLRVWQGKDQIHNRSALRTWIYRIATNVCLDKLRNAKRRALPMDLSGAAASIAEPSENLPPFAWIGPIPDSSHDPAVLAMNKETIRLSFIALLQTLPPRQRAVLILNEVFRWSAMQTAEAMDMTVGAVNSALQRARATMKQARLRSDTLRVIDADVDQRLLTSYVEAFEQYDLDRLLSLFQESASLSMPPYVMWVLGKMDITSFYRATRSHCAGSRLVPVLANGYCPAYAQYVPAGNDGELVPWSIHVLEIQGGQIAHVHHFIDPQLVTRFGLPANLGLDR</sequence>